<name>A0A9D4F2Q0_DREPO</name>
<dbReference type="Proteomes" id="UP000828390">
    <property type="component" value="Unassembled WGS sequence"/>
</dbReference>
<keyword evidence="3" id="KW-1185">Reference proteome</keyword>
<gene>
    <name evidence="2" type="ORF">DPMN_168848</name>
</gene>
<accession>A0A9D4F2Q0</accession>
<dbReference type="EMBL" id="JAIWYP010000008">
    <property type="protein sequence ID" value="KAH3790643.1"/>
    <property type="molecule type" value="Genomic_DNA"/>
</dbReference>
<reference evidence="2" key="1">
    <citation type="journal article" date="2019" name="bioRxiv">
        <title>The Genome of the Zebra Mussel, Dreissena polymorpha: A Resource for Invasive Species Research.</title>
        <authorList>
            <person name="McCartney M.A."/>
            <person name="Auch B."/>
            <person name="Kono T."/>
            <person name="Mallez S."/>
            <person name="Zhang Y."/>
            <person name="Obille A."/>
            <person name="Becker A."/>
            <person name="Abrahante J.E."/>
            <person name="Garbe J."/>
            <person name="Badalamenti J.P."/>
            <person name="Herman A."/>
            <person name="Mangelson H."/>
            <person name="Liachko I."/>
            <person name="Sullivan S."/>
            <person name="Sone E.D."/>
            <person name="Koren S."/>
            <person name="Silverstein K.A.T."/>
            <person name="Beckman K.B."/>
            <person name="Gohl D.M."/>
        </authorList>
    </citation>
    <scope>NUCLEOTIDE SEQUENCE</scope>
    <source>
        <strain evidence="2">Duluth1</strain>
        <tissue evidence="2">Whole animal</tissue>
    </source>
</reference>
<dbReference type="AlphaFoldDB" id="A0A9D4F2Q0"/>
<organism evidence="2 3">
    <name type="scientific">Dreissena polymorpha</name>
    <name type="common">Zebra mussel</name>
    <name type="synonym">Mytilus polymorpha</name>
    <dbReference type="NCBI Taxonomy" id="45954"/>
    <lineage>
        <taxon>Eukaryota</taxon>
        <taxon>Metazoa</taxon>
        <taxon>Spiralia</taxon>
        <taxon>Lophotrochozoa</taxon>
        <taxon>Mollusca</taxon>
        <taxon>Bivalvia</taxon>
        <taxon>Autobranchia</taxon>
        <taxon>Heteroconchia</taxon>
        <taxon>Euheterodonta</taxon>
        <taxon>Imparidentia</taxon>
        <taxon>Neoheterodontei</taxon>
        <taxon>Myida</taxon>
        <taxon>Dreissenoidea</taxon>
        <taxon>Dreissenidae</taxon>
        <taxon>Dreissena</taxon>
    </lineage>
</organism>
<comment type="caution">
    <text evidence="2">The sequence shown here is derived from an EMBL/GenBank/DDBJ whole genome shotgun (WGS) entry which is preliminary data.</text>
</comment>
<feature type="region of interest" description="Disordered" evidence="1">
    <location>
        <begin position="1"/>
        <end position="62"/>
    </location>
</feature>
<sequence>MGNPLAKASRSGTVIRAPRNTTVRSPVTGIPPETASRSFPAMGTSREVSSRRVPSGNTQRNLSSYVNRQSGVCSNVVATCVRREILEDGPRGPFRCGS</sequence>
<reference evidence="2" key="2">
    <citation type="submission" date="2020-11" db="EMBL/GenBank/DDBJ databases">
        <authorList>
            <person name="McCartney M.A."/>
            <person name="Auch B."/>
            <person name="Kono T."/>
            <person name="Mallez S."/>
            <person name="Becker A."/>
            <person name="Gohl D.M."/>
            <person name="Silverstein K.A.T."/>
            <person name="Koren S."/>
            <person name="Bechman K.B."/>
            <person name="Herman A."/>
            <person name="Abrahante J.E."/>
            <person name="Garbe J."/>
        </authorList>
    </citation>
    <scope>NUCLEOTIDE SEQUENCE</scope>
    <source>
        <strain evidence="2">Duluth1</strain>
        <tissue evidence="2">Whole animal</tissue>
    </source>
</reference>
<evidence type="ECO:0000313" key="3">
    <source>
        <dbReference type="Proteomes" id="UP000828390"/>
    </source>
</evidence>
<protein>
    <submittedName>
        <fullName evidence="2">Uncharacterized protein</fullName>
    </submittedName>
</protein>
<evidence type="ECO:0000313" key="2">
    <source>
        <dbReference type="EMBL" id="KAH3790643.1"/>
    </source>
</evidence>
<evidence type="ECO:0000256" key="1">
    <source>
        <dbReference type="SAM" id="MobiDB-lite"/>
    </source>
</evidence>
<proteinExistence type="predicted"/>